<gene>
    <name evidence="1" type="ORF">SAMN02927923_04357</name>
</gene>
<dbReference type="RefSeq" id="WP_280141128.1">
    <property type="nucleotide sequence ID" value="NZ_FMVJ01000019.1"/>
</dbReference>
<evidence type="ECO:0000313" key="1">
    <source>
        <dbReference type="EMBL" id="SCZ12608.1"/>
    </source>
</evidence>
<sequence>MEIIADWNQVTRYAKSDSRTDIIDFNGYWAAISRSWYRWAGR</sequence>
<proteinExistence type="predicted"/>
<dbReference type="AlphaFoldDB" id="A0A1G5LJZ1"/>
<name>A0A1G5LJZ1_9HYPH</name>
<keyword evidence="2" id="KW-1185">Reference proteome</keyword>
<accession>A0A1G5LJZ1</accession>
<organism evidence="1 2">
    <name type="scientific">Microvirga guangxiensis</name>
    <dbReference type="NCBI Taxonomy" id="549386"/>
    <lineage>
        <taxon>Bacteria</taxon>
        <taxon>Pseudomonadati</taxon>
        <taxon>Pseudomonadota</taxon>
        <taxon>Alphaproteobacteria</taxon>
        <taxon>Hyphomicrobiales</taxon>
        <taxon>Methylobacteriaceae</taxon>
        <taxon>Microvirga</taxon>
    </lineage>
</organism>
<reference evidence="1 2" key="1">
    <citation type="submission" date="2016-10" db="EMBL/GenBank/DDBJ databases">
        <authorList>
            <person name="de Groot N.N."/>
        </authorList>
    </citation>
    <scope>NUCLEOTIDE SEQUENCE [LARGE SCALE GENOMIC DNA]</scope>
    <source>
        <strain evidence="1 2">CGMCC 1.7666</strain>
    </source>
</reference>
<evidence type="ECO:0000313" key="2">
    <source>
        <dbReference type="Proteomes" id="UP000199569"/>
    </source>
</evidence>
<protein>
    <submittedName>
        <fullName evidence="1">Uncharacterized protein</fullName>
    </submittedName>
</protein>
<dbReference type="EMBL" id="FMVJ01000019">
    <property type="protein sequence ID" value="SCZ12608.1"/>
    <property type="molecule type" value="Genomic_DNA"/>
</dbReference>
<dbReference type="Proteomes" id="UP000199569">
    <property type="component" value="Unassembled WGS sequence"/>
</dbReference>